<accession>A0A3B0WIE1</accession>
<name>A0A3B0WIE1_9ZZZZ</name>
<evidence type="ECO:0000313" key="3">
    <source>
        <dbReference type="EMBL" id="VAW43324.1"/>
    </source>
</evidence>
<feature type="compositionally biased region" description="Polar residues" evidence="1">
    <location>
        <begin position="64"/>
        <end position="76"/>
    </location>
</feature>
<organism evidence="3">
    <name type="scientific">hydrothermal vent metagenome</name>
    <dbReference type="NCBI Taxonomy" id="652676"/>
    <lineage>
        <taxon>unclassified sequences</taxon>
        <taxon>metagenomes</taxon>
        <taxon>ecological metagenomes</taxon>
    </lineage>
</organism>
<feature type="transmembrane region" description="Helical" evidence="2">
    <location>
        <begin position="29"/>
        <end position="52"/>
    </location>
</feature>
<reference evidence="3" key="1">
    <citation type="submission" date="2018-06" db="EMBL/GenBank/DDBJ databases">
        <authorList>
            <person name="Zhirakovskaya E."/>
        </authorList>
    </citation>
    <scope>NUCLEOTIDE SEQUENCE</scope>
</reference>
<dbReference type="EMBL" id="UOEU01001064">
    <property type="protein sequence ID" value="VAW43324.1"/>
    <property type="molecule type" value="Genomic_DNA"/>
</dbReference>
<evidence type="ECO:0008006" key="4">
    <source>
        <dbReference type="Google" id="ProtNLM"/>
    </source>
</evidence>
<feature type="region of interest" description="Disordered" evidence="1">
    <location>
        <begin position="57"/>
        <end position="81"/>
    </location>
</feature>
<protein>
    <recommendedName>
        <fullName evidence="4">DUF4352 domain-containing protein</fullName>
    </recommendedName>
</protein>
<keyword evidence="2" id="KW-1133">Transmembrane helix</keyword>
<proteinExistence type="predicted"/>
<gene>
    <name evidence="3" type="ORF">MNBD_CHLOROFLEXI01-4562</name>
</gene>
<keyword evidence="2" id="KW-0472">Membrane</keyword>
<dbReference type="AlphaFoldDB" id="A0A3B0WIE1"/>
<evidence type="ECO:0000256" key="1">
    <source>
        <dbReference type="SAM" id="MobiDB-lite"/>
    </source>
</evidence>
<keyword evidence="2" id="KW-0812">Transmembrane</keyword>
<sequence>MSIEPQNSAPEENNDTSSQNKSSLLSNPAVLIAGGIALVALLAVLVLSVILIQQGEEDEGETAVSGTPTPFGNSEGNGLPRGEEIVIGMDGSSTISVTLDSPVTLSLPGQQFNVQTQLIGADGTWTPATDDLETAVWVYGSIVNYVLGVPDSDENRTLLEALAPGDELTLATRGGTSFTFSFNRRTTELVTNRDVFAQTTPGITLVLLGSEGNERLVVNGRYVVSEANNQADNVVGLGETAQLENSQLTVNSTTYIADRVEIPPGFALFVVDYQIQNVGLTAIDSGSLQMQLLDNLGNQYALSPLATQLGNFPTLVGFLNANQMTQASAGYQIPLGLESDTLSWVVTNGNSGAQAYVTLLFTGGAAAAAGSNITLARVDVSTDLTSLILGGQVTNLGTQPIVITESDVALQTQDGAIYLLLSTNPPFPWTVSPGQTLQFFLTYQLPPSETAVFTVLNQGFQLSGLR</sequence>
<evidence type="ECO:0000256" key="2">
    <source>
        <dbReference type="SAM" id="Phobius"/>
    </source>
</evidence>
<feature type="region of interest" description="Disordered" evidence="1">
    <location>
        <begin position="1"/>
        <end position="22"/>
    </location>
</feature>